<feature type="compositionally biased region" description="Low complexity" evidence="5">
    <location>
        <begin position="1023"/>
        <end position="1034"/>
    </location>
</feature>
<evidence type="ECO:0000256" key="4">
    <source>
        <dbReference type="HAMAP-Rule" id="MF_03002"/>
    </source>
</evidence>
<dbReference type="InterPro" id="IPR036390">
    <property type="entry name" value="WH_DNA-bd_sf"/>
</dbReference>
<comment type="subcellular location">
    <subcellularLocation>
        <location evidence="4">Cytoplasm</location>
    </subcellularLocation>
</comment>
<feature type="domain" description="PCI" evidence="6">
    <location>
        <begin position="736"/>
        <end position="919"/>
    </location>
</feature>
<accession>A0A0S4TEK5</accession>
<comment type="function">
    <text evidence="4">Component of the eukaryotic translation initiation factor 3 (eIF-3) complex, which is involved in protein synthesis of a specialized repertoire of mRNAs and, together with other initiation factors, stimulates binding of mRNA and methionyl-tRNAi to the 40S ribosome. The eIF-3 complex specifically targets and initiates translation of a subset of mRNAs involved in cell proliferation.</text>
</comment>
<dbReference type="GO" id="GO:0001732">
    <property type="term" value="P:formation of cytoplasmic translation initiation complex"/>
    <property type="evidence" value="ECO:0007669"/>
    <property type="project" value="UniProtKB-UniRule"/>
</dbReference>
<dbReference type="GO" id="GO:0003743">
    <property type="term" value="F:translation initiation factor activity"/>
    <property type="evidence" value="ECO:0007669"/>
    <property type="project" value="UniProtKB-UniRule"/>
</dbReference>
<feature type="region of interest" description="Disordered" evidence="5">
    <location>
        <begin position="428"/>
        <end position="455"/>
    </location>
</feature>
<dbReference type="SUPFAM" id="SSF46785">
    <property type="entry name" value="Winged helix' DNA-binding domain"/>
    <property type="match status" value="1"/>
</dbReference>
<keyword evidence="3 4" id="KW-0648">Protein biosynthesis</keyword>
<evidence type="ECO:0000256" key="3">
    <source>
        <dbReference type="ARBA" id="ARBA00022917"/>
    </source>
</evidence>
<evidence type="ECO:0000256" key="2">
    <source>
        <dbReference type="ARBA" id="ARBA00022540"/>
    </source>
</evidence>
<feature type="compositionally biased region" description="Low complexity" evidence="5">
    <location>
        <begin position="436"/>
        <end position="446"/>
    </location>
</feature>
<feature type="region of interest" description="Disordered" evidence="5">
    <location>
        <begin position="172"/>
        <end position="309"/>
    </location>
</feature>
<gene>
    <name evidence="7" type="ORF">CHUDEA4_3770</name>
</gene>
<keyword evidence="2 4" id="KW-0396">Initiation factor</keyword>
<dbReference type="GO" id="GO:0033290">
    <property type="term" value="C:eukaryotic 48S preinitiation complex"/>
    <property type="evidence" value="ECO:0007669"/>
    <property type="project" value="UniProtKB-UniRule"/>
</dbReference>
<dbReference type="GO" id="GO:0031369">
    <property type="term" value="F:translation initiation factor binding"/>
    <property type="evidence" value="ECO:0007669"/>
    <property type="project" value="InterPro"/>
</dbReference>
<feature type="compositionally biased region" description="Gly residues" evidence="5">
    <location>
        <begin position="974"/>
        <end position="986"/>
    </location>
</feature>
<comment type="similarity">
    <text evidence="4">Belongs to the eIF-3 subunit C family.</text>
</comment>
<feature type="compositionally biased region" description="Low complexity" evidence="5">
    <location>
        <begin position="208"/>
        <end position="253"/>
    </location>
</feature>
<dbReference type="VEuPathDB" id="CryptoDB:GY17_00001856"/>
<feature type="compositionally biased region" description="Low complexity" evidence="5">
    <location>
        <begin position="987"/>
        <end position="1005"/>
    </location>
</feature>
<evidence type="ECO:0000259" key="6">
    <source>
        <dbReference type="PROSITE" id="PS50250"/>
    </source>
</evidence>
<feature type="compositionally biased region" description="Polar residues" evidence="5">
    <location>
        <begin position="1006"/>
        <end position="1016"/>
    </location>
</feature>
<feature type="compositionally biased region" description="Polar residues" evidence="5">
    <location>
        <begin position="298"/>
        <end position="309"/>
    </location>
</feature>
<feature type="region of interest" description="Disordered" evidence="5">
    <location>
        <begin position="946"/>
        <end position="1042"/>
    </location>
</feature>
<dbReference type="HAMAP" id="MF_03002">
    <property type="entry name" value="eIF3c"/>
    <property type="match status" value="1"/>
</dbReference>
<dbReference type="PANTHER" id="PTHR13937">
    <property type="entry name" value="EUKARYOTIC TRANSLATION INITATION FACTOR 3, SUBUNIT 8 EIF3S8 -RELATED"/>
    <property type="match status" value="1"/>
</dbReference>
<comment type="subunit">
    <text evidence="4">Component of the eukaryotic translation initiation factor 3 (eIF-3) complex.</text>
</comment>
<feature type="compositionally biased region" description="Polar residues" evidence="5">
    <location>
        <begin position="946"/>
        <end position="964"/>
    </location>
</feature>
<proteinExistence type="inferred from homology"/>
<dbReference type="AlphaFoldDB" id="A0A0S4TEK5"/>
<dbReference type="PROSITE" id="PS50250">
    <property type="entry name" value="PCI"/>
    <property type="match status" value="1"/>
</dbReference>
<dbReference type="Proteomes" id="UP000199752">
    <property type="component" value="Chromosome 4"/>
</dbReference>
<sequence>MQGKFWAEGSESSSIDSSNSESESSSDSEMEMQAARRRQREMNNSRWAIDSDSDSSEDDRRVVRGAKEKFHDELRMIIRRVNNHVKVSDFSSLSDEYDKLLKCMQKSQNAVKNYGIPKFFISVLVELEAFLDEKFRDKEAIKKLSKAKATSFNTLRAKFRKSVEEYRDQMDDCRNNPLAYQDDNLSDDDSDSNSYSDSSDSDSDSDSDSSSSSSSGSDSRSVSGSGSDGNGSSSDESSSDSDSSSSSSSSEWSSYEDEYEDRHASALAKWGTRTKSVKKKESGKKANRQKQVKKDLQDTTVSGGANNNIPSGDLLSFEGEVTVDMIVEKVGEIVAARGKKGTDRQEQIRLLKKAAEISRPLSLQAYADVLTHLISAQFDTITGAFHCITSGIWSEICDNINILLDLVLLNNKDKRVYISGFQSFISSKDKKKKSSGDSSGAGANSGMDAHGNSLDGENANTDENFSLSDIVDLKEQDKSTVTFLVSFIERLDGESLKALQLTDVHSSEYKDRLVQSLHLLALLWRCYKICEERGYYDLVSSLSVHLINQLHFKNDSLAIKVWEFVRQILEKTVNSSLNSEELSANSDSSNTDCAGKIPDIPVPKKFKPSELITELVGNVYKYGDSKDKLRVLIQHVYNMALHDNYNEAVTLFQSIGVYDMALGSDVNIQILYNRSLVQLGLSAFRLGQISEAQQLLSEICMPNRNRELLAQGMSNMKSQERTPEQERAEKRRLLPYHMHLSLEVIDCIYLICSMLLEVPYLAYHKSLIMQNEASNSHIKLRPISKQFRRLLEQYERQAITGPPESLRDTIIAATRSLQLGKWRECKDYVFSLSIWDYNQEDLQQTQERLELNIKQEALRTYLFTYGHLYSSYSVNNLIEMFQLPREKIHSLLSKMMLKNELQALWDQTGEFVLLNHKQASKIQNDSLIVADKLLQFVDCNESMISSKGNASGGKNPNVINNRNSAGVGNPNNQGGIGPGSVQGGGPNNTNNTNSSGTGNQSFNSNYYSRKTTSGQYNKHKNTSSSSSSVPSSSSMNLRPIRV</sequence>
<evidence type="ECO:0000256" key="5">
    <source>
        <dbReference type="SAM" id="MobiDB-lite"/>
    </source>
</evidence>
<keyword evidence="1 4" id="KW-0963">Cytoplasm</keyword>
<dbReference type="GO" id="GO:0005852">
    <property type="term" value="C:eukaryotic translation initiation factor 3 complex"/>
    <property type="evidence" value="ECO:0007669"/>
    <property type="project" value="UniProtKB-UniRule"/>
</dbReference>
<dbReference type="GO" id="GO:0016282">
    <property type="term" value="C:eukaryotic 43S preinitiation complex"/>
    <property type="evidence" value="ECO:0007669"/>
    <property type="project" value="UniProtKB-UniRule"/>
</dbReference>
<feature type="compositionally biased region" description="Low complexity" evidence="5">
    <location>
        <begin position="8"/>
        <end position="23"/>
    </location>
</feature>
<dbReference type="VEuPathDB" id="CryptoDB:Chro.40430"/>
<dbReference type="Pfam" id="PF05470">
    <property type="entry name" value="eIF-3c_N"/>
    <property type="match status" value="2"/>
</dbReference>
<dbReference type="Pfam" id="PF01399">
    <property type="entry name" value="PCI"/>
    <property type="match status" value="1"/>
</dbReference>
<dbReference type="PANTHER" id="PTHR13937:SF0">
    <property type="entry name" value="EUKARYOTIC TRANSLATION INITIATION FACTOR 3 SUBUNIT C-RELATED"/>
    <property type="match status" value="1"/>
</dbReference>
<dbReference type="OrthoDB" id="29647at2759"/>
<feature type="region of interest" description="Disordered" evidence="5">
    <location>
        <begin position="1"/>
        <end position="61"/>
    </location>
</feature>
<dbReference type="InterPro" id="IPR000717">
    <property type="entry name" value="PCI_dom"/>
</dbReference>
<dbReference type="GO" id="GO:0003723">
    <property type="term" value="F:RNA binding"/>
    <property type="evidence" value="ECO:0007669"/>
    <property type="project" value="InterPro"/>
</dbReference>
<dbReference type="InterPro" id="IPR027516">
    <property type="entry name" value="EIF3C"/>
</dbReference>
<dbReference type="VEuPathDB" id="CryptoDB:CHUDEA4_3770"/>
<evidence type="ECO:0000256" key="1">
    <source>
        <dbReference type="ARBA" id="ARBA00022490"/>
    </source>
</evidence>
<protein>
    <recommendedName>
        <fullName evidence="4">Eukaryotic translation initiation factor 3 subunit C</fullName>
        <shortName evidence="4">eIF3c</shortName>
    </recommendedName>
    <alternativeName>
        <fullName evidence="4">Eukaryotic translation initiation factor 3 subunit 8</fullName>
    </alternativeName>
</protein>
<evidence type="ECO:0000313" key="7">
    <source>
        <dbReference type="EMBL" id="CUV05820.1"/>
    </source>
</evidence>
<dbReference type="EMBL" id="LN877950">
    <property type="protein sequence ID" value="CUV05820.1"/>
    <property type="molecule type" value="Genomic_DNA"/>
</dbReference>
<reference evidence="7" key="1">
    <citation type="submission" date="2015-08" db="EMBL/GenBank/DDBJ databases">
        <authorList>
            <person name="Babu N.S."/>
            <person name="Beckwith C.J."/>
            <person name="Beseler K.G."/>
            <person name="Brison A."/>
            <person name="Carone J.V."/>
            <person name="Caskin T.P."/>
            <person name="Diamond M."/>
            <person name="Durham M.E."/>
            <person name="Foxe J.M."/>
            <person name="Go M."/>
            <person name="Henderson B.A."/>
            <person name="Jones I.B."/>
            <person name="McGettigan J.A."/>
            <person name="Micheletti S.J."/>
            <person name="Nasrallah M.E."/>
            <person name="Ortiz D."/>
            <person name="Piller C.R."/>
            <person name="Privatt S.R."/>
            <person name="Schneider S.L."/>
            <person name="Sharp S."/>
            <person name="Smith T.C."/>
            <person name="Stanton J.D."/>
            <person name="Ullery H.E."/>
            <person name="Wilson R.J."/>
            <person name="Serrano M.G."/>
            <person name="Buck G."/>
            <person name="Lee V."/>
            <person name="Wang Y."/>
            <person name="Carvalho R."/>
            <person name="Voegtly L."/>
            <person name="Shi R."/>
            <person name="Duckworth R."/>
            <person name="Johnson A."/>
            <person name="Loviza R."/>
            <person name="Walstead R."/>
            <person name="Shah Z."/>
            <person name="Kiflezghi M."/>
            <person name="Wade K."/>
            <person name="Ball S.L."/>
            <person name="Bradley K.W."/>
            <person name="Asai D.J."/>
            <person name="Bowman C.A."/>
            <person name="Russell D.A."/>
            <person name="Pope W.H."/>
            <person name="Jacobs-Sera D."/>
            <person name="Hendrix R.W."/>
            <person name="Hatfull G.F."/>
        </authorList>
    </citation>
    <scope>NUCLEOTIDE SEQUENCE [LARGE SCALE GENOMIC DNA]</scope>
</reference>
<name>A0A0S4TEK5_CRYHO</name>
<dbReference type="VEuPathDB" id="CryptoDB:ChTU502y2012_408g0075"/>
<dbReference type="InterPro" id="IPR008905">
    <property type="entry name" value="EIF3C_N_dom"/>
</dbReference>
<organism evidence="7">
    <name type="scientific">Cryptosporidium hominis</name>
    <dbReference type="NCBI Taxonomy" id="237895"/>
    <lineage>
        <taxon>Eukaryota</taxon>
        <taxon>Sar</taxon>
        <taxon>Alveolata</taxon>
        <taxon>Apicomplexa</taxon>
        <taxon>Conoidasida</taxon>
        <taxon>Coccidia</taxon>
        <taxon>Eucoccidiorida</taxon>
        <taxon>Eimeriorina</taxon>
        <taxon>Cryptosporidiidae</taxon>
        <taxon>Cryptosporidium</taxon>
    </lineage>
</organism>
<dbReference type="SMART" id="SM00088">
    <property type="entry name" value="PINT"/>
    <property type="match status" value="1"/>
</dbReference>